<dbReference type="OrthoDB" id="1193612at2759"/>
<dbReference type="AlphaFoldDB" id="A0A2P5BPF4"/>
<accession>A0A2P5BPF4</accession>
<feature type="domain" description="RNase H type-1" evidence="1">
    <location>
        <begin position="2"/>
        <end position="124"/>
    </location>
</feature>
<evidence type="ECO:0000313" key="3">
    <source>
        <dbReference type="Proteomes" id="UP000237105"/>
    </source>
</evidence>
<evidence type="ECO:0000259" key="1">
    <source>
        <dbReference type="Pfam" id="PF13456"/>
    </source>
</evidence>
<protein>
    <submittedName>
        <fullName evidence="2">Ribonuclease H</fullName>
    </submittedName>
</protein>
<dbReference type="EMBL" id="JXTB01000243">
    <property type="protein sequence ID" value="PON50688.1"/>
    <property type="molecule type" value="Genomic_DNA"/>
</dbReference>
<dbReference type="PANTHER" id="PTHR47074:SF48">
    <property type="entry name" value="POLYNUCLEOTIDYL TRANSFERASE, RIBONUCLEASE H-LIKE SUPERFAMILY PROTEIN"/>
    <property type="match status" value="1"/>
</dbReference>
<dbReference type="InterPro" id="IPR052929">
    <property type="entry name" value="RNase_H-like_EbsB-rel"/>
</dbReference>
<dbReference type="GO" id="GO:0003676">
    <property type="term" value="F:nucleic acid binding"/>
    <property type="evidence" value="ECO:0007669"/>
    <property type="project" value="InterPro"/>
</dbReference>
<dbReference type="InterPro" id="IPR002156">
    <property type="entry name" value="RNaseH_domain"/>
</dbReference>
<proteinExistence type="predicted"/>
<dbReference type="Gene3D" id="3.30.420.10">
    <property type="entry name" value="Ribonuclease H-like superfamily/Ribonuclease H"/>
    <property type="match status" value="1"/>
</dbReference>
<dbReference type="CDD" id="cd06222">
    <property type="entry name" value="RNase_H_like"/>
    <property type="match status" value="1"/>
</dbReference>
<reference evidence="3" key="1">
    <citation type="submission" date="2016-06" db="EMBL/GenBank/DDBJ databases">
        <title>Parallel loss of symbiosis genes in relatives of nitrogen-fixing non-legume Parasponia.</title>
        <authorList>
            <person name="Van Velzen R."/>
            <person name="Holmer R."/>
            <person name="Bu F."/>
            <person name="Rutten L."/>
            <person name="Van Zeijl A."/>
            <person name="Liu W."/>
            <person name="Santuari L."/>
            <person name="Cao Q."/>
            <person name="Sharma T."/>
            <person name="Shen D."/>
            <person name="Roswanjaya Y."/>
            <person name="Wardhani T."/>
            <person name="Kalhor M.S."/>
            <person name="Jansen J."/>
            <person name="Van den Hoogen J."/>
            <person name="Gungor B."/>
            <person name="Hartog M."/>
            <person name="Hontelez J."/>
            <person name="Verver J."/>
            <person name="Yang W.-C."/>
            <person name="Schijlen E."/>
            <person name="Repin R."/>
            <person name="Schilthuizen M."/>
            <person name="Schranz E."/>
            <person name="Heidstra R."/>
            <person name="Miyata K."/>
            <person name="Fedorova E."/>
            <person name="Kohlen W."/>
            <person name="Bisseling T."/>
            <person name="Smit S."/>
            <person name="Geurts R."/>
        </authorList>
    </citation>
    <scope>NUCLEOTIDE SEQUENCE [LARGE SCALE GENOMIC DNA]</scope>
    <source>
        <strain evidence="3">cv. WU1-14</strain>
    </source>
</reference>
<sequence>MNVDAAISQDAKSIGVGAIIRNSSGEVMAALAKWIDGCFSSKVTETKALGLSLLWAKDVGLNLQVVESDALTVVQALQTSSICNSEFGALLLDVFSLLFLFHGVCVRHVYRDANRVAHELAKYALRLDDELIWLEDVPPPVLSVVFSDLSN</sequence>
<dbReference type="InterPro" id="IPR044730">
    <property type="entry name" value="RNase_H-like_dom_plant"/>
</dbReference>
<dbReference type="GO" id="GO:0004523">
    <property type="term" value="F:RNA-DNA hybrid ribonuclease activity"/>
    <property type="evidence" value="ECO:0007669"/>
    <property type="project" value="InterPro"/>
</dbReference>
<evidence type="ECO:0000313" key="2">
    <source>
        <dbReference type="EMBL" id="PON50688.1"/>
    </source>
</evidence>
<comment type="caution">
    <text evidence="2">The sequence shown here is derived from an EMBL/GenBank/DDBJ whole genome shotgun (WGS) entry which is preliminary data.</text>
</comment>
<gene>
    <name evidence="2" type="ORF">PanWU01x14_222210</name>
</gene>
<organism evidence="2 3">
    <name type="scientific">Parasponia andersonii</name>
    <name type="common">Sponia andersonii</name>
    <dbReference type="NCBI Taxonomy" id="3476"/>
    <lineage>
        <taxon>Eukaryota</taxon>
        <taxon>Viridiplantae</taxon>
        <taxon>Streptophyta</taxon>
        <taxon>Embryophyta</taxon>
        <taxon>Tracheophyta</taxon>
        <taxon>Spermatophyta</taxon>
        <taxon>Magnoliopsida</taxon>
        <taxon>eudicotyledons</taxon>
        <taxon>Gunneridae</taxon>
        <taxon>Pentapetalae</taxon>
        <taxon>rosids</taxon>
        <taxon>fabids</taxon>
        <taxon>Rosales</taxon>
        <taxon>Cannabaceae</taxon>
        <taxon>Parasponia</taxon>
    </lineage>
</organism>
<name>A0A2P5BPF4_PARAD</name>
<keyword evidence="3" id="KW-1185">Reference proteome</keyword>
<dbReference type="InterPro" id="IPR036397">
    <property type="entry name" value="RNaseH_sf"/>
</dbReference>
<dbReference type="InterPro" id="IPR012337">
    <property type="entry name" value="RNaseH-like_sf"/>
</dbReference>
<dbReference type="PANTHER" id="PTHR47074">
    <property type="entry name" value="BNAC02G40300D PROTEIN"/>
    <property type="match status" value="1"/>
</dbReference>
<dbReference type="Pfam" id="PF13456">
    <property type="entry name" value="RVT_3"/>
    <property type="match status" value="1"/>
</dbReference>
<dbReference type="SUPFAM" id="SSF53098">
    <property type="entry name" value="Ribonuclease H-like"/>
    <property type="match status" value="1"/>
</dbReference>
<dbReference type="Proteomes" id="UP000237105">
    <property type="component" value="Unassembled WGS sequence"/>
</dbReference>